<reference evidence="3 4" key="1">
    <citation type="submission" date="2017-12" db="EMBL/GenBank/DDBJ databases">
        <title>Sequencing, de novo assembly and annotation of complete genome of a new Thraustochytrid species, strain FCC1311.</title>
        <authorList>
            <person name="Sedici K."/>
            <person name="Godart F."/>
            <person name="Aiese Cigliano R."/>
            <person name="Sanseverino W."/>
            <person name="Barakat M."/>
            <person name="Ortet P."/>
            <person name="Marechal E."/>
            <person name="Cagnac O."/>
            <person name="Amato A."/>
        </authorList>
    </citation>
    <scope>NUCLEOTIDE SEQUENCE [LARGE SCALE GENOMIC DNA]</scope>
</reference>
<dbReference type="SMART" id="SM00015">
    <property type="entry name" value="IQ"/>
    <property type="match status" value="5"/>
</dbReference>
<dbReference type="EMBL" id="BEYU01000095">
    <property type="protein sequence ID" value="GBG31290.1"/>
    <property type="molecule type" value="Genomic_DNA"/>
</dbReference>
<keyword evidence="1" id="KW-0175">Coiled coil</keyword>
<comment type="caution">
    <text evidence="3">The sequence shown here is derived from an EMBL/GenBank/DDBJ whole genome shotgun (WGS) entry which is preliminary data.</text>
</comment>
<keyword evidence="4" id="KW-1185">Reference proteome</keyword>
<protein>
    <submittedName>
        <fullName evidence="3">Uncharacterized protein</fullName>
    </submittedName>
</protein>
<dbReference type="InParanoid" id="A0A2R5GK86"/>
<feature type="compositionally biased region" description="Acidic residues" evidence="2">
    <location>
        <begin position="70"/>
        <end position="80"/>
    </location>
</feature>
<feature type="region of interest" description="Disordered" evidence="2">
    <location>
        <begin position="27"/>
        <end position="129"/>
    </location>
</feature>
<name>A0A2R5GK86_9STRA</name>
<dbReference type="PROSITE" id="PS50096">
    <property type="entry name" value="IQ"/>
    <property type="match status" value="3"/>
</dbReference>
<feature type="compositionally biased region" description="Low complexity" evidence="2">
    <location>
        <begin position="55"/>
        <end position="66"/>
    </location>
</feature>
<sequence>MRQPGRQARSCRLQSSTIPRRIAEELAEEENRKFDQEIAQRRAKEKREGFSSMFKPKLSPLKSKSLTSIVDDDDEIDDIEGGGGGREGQEPHEGSSAGLDAGGSSGLTSASAFYGDGDSDDENDKEHEMFLPPPAQLESLLPVPMGSKQEFLRTLRAYKKSQEELHRVRIREKRRLRDLAEQRRRLIEDEKRRLRHEALLRHAVARMRNRGLYTAFVGWHEHVKLEKRRRLLAGFSSSYMKEWTFGHWHSWVRKSKEDRLCSALIVQASWRRFLAQQELARRRRNLQATLTIQAFARTVLAKVVLKLARRKIAHQEKLVRRMLLRMSSNAKFRTFSGWKRFVRVRQHVRVLAGRADGHRVRYSWDMWRRNAATIRRERHKAAVRDIQRVGRGFVGRLETRRKRRDRNAAIIIQQMVRARIARNVLRTKLRQRRVIKRKLAKIFGERKRARFASWRTFIIQRKTLRRMMQGSRFRTIEGAFARWSSRYHASLDIQRFFRGYLGRQAFMARQQEYLFEMAEGGCRTLGERQKMKLLFDERYSSPLLTELRKNLLHIKRLALVMERKRSAEALLEARREIDQGGRVPLWQLSRHSRDGAFMTREEQEAENLLKGFTQEELEHDGIVVMWVHGAPQRFDVETHAAFLEDILMKDIQKEIARLQREMNESAETMRREDAEWKETLERYLHRKKHLLNMTDVRLYPNAGKSFELSFTDPEDVRETICSWLDMVEREFISRWTLLAWVAHGMILRRGIRAKERLLIWGVLMEELEPSLVDELAALMLQIMTAQDSA</sequence>
<evidence type="ECO:0000256" key="1">
    <source>
        <dbReference type="SAM" id="Coils"/>
    </source>
</evidence>
<organism evidence="3 4">
    <name type="scientific">Hondaea fermentalgiana</name>
    <dbReference type="NCBI Taxonomy" id="2315210"/>
    <lineage>
        <taxon>Eukaryota</taxon>
        <taxon>Sar</taxon>
        <taxon>Stramenopiles</taxon>
        <taxon>Bigyra</taxon>
        <taxon>Labyrinthulomycetes</taxon>
        <taxon>Thraustochytrida</taxon>
        <taxon>Thraustochytriidae</taxon>
        <taxon>Hondaea</taxon>
    </lineage>
</organism>
<dbReference type="InterPro" id="IPR000048">
    <property type="entry name" value="IQ_motif_EF-hand-BS"/>
</dbReference>
<accession>A0A2R5GK86</accession>
<feature type="compositionally biased region" description="Basic and acidic residues" evidence="2">
    <location>
        <begin position="27"/>
        <end position="49"/>
    </location>
</feature>
<evidence type="ECO:0000256" key="2">
    <source>
        <dbReference type="SAM" id="MobiDB-lite"/>
    </source>
</evidence>
<evidence type="ECO:0000313" key="4">
    <source>
        <dbReference type="Proteomes" id="UP000241890"/>
    </source>
</evidence>
<feature type="coiled-coil region" evidence="1">
    <location>
        <begin position="169"/>
        <end position="197"/>
    </location>
</feature>
<dbReference type="Pfam" id="PF00612">
    <property type="entry name" value="IQ"/>
    <property type="match status" value="1"/>
</dbReference>
<proteinExistence type="predicted"/>
<feature type="coiled-coil region" evidence="1">
    <location>
        <begin position="648"/>
        <end position="675"/>
    </location>
</feature>
<dbReference type="Proteomes" id="UP000241890">
    <property type="component" value="Unassembled WGS sequence"/>
</dbReference>
<dbReference type="AlphaFoldDB" id="A0A2R5GK86"/>
<gene>
    <name evidence="3" type="ORF">FCC1311_075132</name>
</gene>
<evidence type="ECO:0000313" key="3">
    <source>
        <dbReference type="EMBL" id="GBG31290.1"/>
    </source>
</evidence>